<evidence type="ECO:0000313" key="1">
    <source>
        <dbReference type="EMBL" id="KAA0894033.1"/>
    </source>
</evidence>
<dbReference type="Proteomes" id="UP000324298">
    <property type="component" value="Unassembled WGS sequence"/>
</dbReference>
<dbReference type="Pfam" id="PF04368">
    <property type="entry name" value="DUF507"/>
    <property type="match status" value="1"/>
</dbReference>
<proteinExistence type="predicted"/>
<keyword evidence="2" id="KW-1185">Reference proteome</keyword>
<dbReference type="OrthoDB" id="13157at2"/>
<evidence type="ECO:0000313" key="2">
    <source>
        <dbReference type="Proteomes" id="UP000324298"/>
    </source>
</evidence>
<name>A0A5A9XN47_9BACT</name>
<protein>
    <submittedName>
        <fullName evidence="1">DUF507 family protein</fullName>
    </submittedName>
</protein>
<dbReference type="RefSeq" id="WP_149306191.1">
    <property type="nucleotide sequence ID" value="NZ_SRSD01000002.1"/>
</dbReference>
<organism evidence="1 2">
    <name type="scientific">Oryzomonas rubra</name>
    <dbReference type="NCBI Taxonomy" id="2509454"/>
    <lineage>
        <taxon>Bacteria</taxon>
        <taxon>Pseudomonadati</taxon>
        <taxon>Thermodesulfobacteriota</taxon>
        <taxon>Desulfuromonadia</taxon>
        <taxon>Geobacterales</taxon>
        <taxon>Geobacteraceae</taxon>
        <taxon>Oryzomonas</taxon>
    </lineage>
</organism>
<accession>A0A5A9XN47</accession>
<comment type="caution">
    <text evidence="1">The sequence shown here is derived from an EMBL/GenBank/DDBJ whole genome shotgun (WGS) entry which is preliminary data.</text>
</comment>
<gene>
    <name evidence="1" type="ORF">ET418_03445</name>
</gene>
<dbReference type="AlphaFoldDB" id="A0A5A9XN47"/>
<reference evidence="1 2" key="1">
    <citation type="submission" date="2019-04" db="EMBL/GenBank/DDBJ databases">
        <title>Geobacter ruber sp. nov., ferric-reducing bacteria isolated from paddy soil.</title>
        <authorList>
            <person name="Xu Z."/>
            <person name="Masuda Y."/>
            <person name="Itoh H."/>
            <person name="Senoo K."/>
        </authorList>
    </citation>
    <scope>NUCLEOTIDE SEQUENCE [LARGE SCALE GENOMIC DNA]</scope>
    <source>
        <strain evidence="1 2">Red88</strain>
    </source>
</reference>
<dbReference type="EMBL" id="SRSD01000002">
    <property type="protein sequence ID" value="KAA0894033.1"/>
    <property type="molecule type" value="Genomic_DNA"/>
</dbReference>
<sequence>MSLSEDRVSNMAHEVINCIWRDDLADVTDESRALARVKQSLGAFFGAVEEIDGTVRAKLRNHAQGSRDWELLYQKFYQEELAKRHL</sequence>
<dbReference type="InterPro" id="IPR007463">
    <property type="entry name" value="DUF507"/>
</dbReference>